<dbReference type="AlphaFoldDB" id="A0A420I1L5"/>
<evidence type="ECO:0000256" key="1">
    <source>
        <dbReference type="SAM" id="MobiDB-lite"/>
    </source>
</evidence>
<evidence type="ECO:0000259" key="2">
    <source>
        <dbReference type="Pfam" id="PF02492"/>
    </source>
</evidence>
<name>A0A420I1L5_9PEZI</name>
<sequence>MSSAIPVTIITGFLGSGKTTLIINLLAQLRATDPNYKVALLKNEYGDLAIDSQLTALYSSTLGVREILNGCICCSMVGSVESSLEELTNYLSPNRIVIETSGSAFPAILAMEVNRLARETNGKYVLDGVITVIDVENWKGYEDTSYTSRVQARYTDLIIFNKWEDVDERRWDECLDRLGDMGIEVPWVKSNKGWVDMNVMFGVDRALARRLEICLESESNSQHKHDREHNKGHDNDHKHEHEHMHNEGENHQSEVEVLSVTLSLNRPTKSNSCLTPTTTSPVLSPKLDVNAFLGFLKTAPRDEIYRMKAIVTSSSPIPSSDPSETPASLSSNQSRYILNWAFGRWTCTPFDAPESQPNKGVTEHPSSKHVGQGEIFLRMVVILSRGESKKWKRKIEDGKLIRFDVKTLECCTEKLTVVSII</sequence>
<dbReference type="CDD" id="cd03112">
    <property type="entry name" value="CobW-like"/>
    <property type="match status" value="1"/>
</dbReference>
<dbReference type="InterPro" id="IPR051316">
    <property type="entry name" value="Zinc-reg_GTPase_activator"/>
</dbReference>
<evidence type="ECO:0000313" key="4">
    <source>
        <dbReference type="Proteomes" id="UP000286134"/>
    </source>
</evidence>
<dbReference type="Proteomes" id="UP000286134">
    <property type="component" value="Unassembled WGS sequence"/>
</dbReference>
<feature type="region of interest" description="Disordered" evidence="1">
    <location>
        <begin position="218"/>
        <end position="250"/>
    </location>
</feature>
<accession>A0A420I1L5</accession>
<feature type="domain" description="CobW/HypB/UreG nucleotide-binding" evidence="2">
    <location>
        <begin position="6"/>
        <end position="181"/>
    </location>
</feature>
<evidence type="ECO:0000313" key="3">
    <source>
        <dbReference type="EMBL" id="RKF63575.1"/>
    </source>
</evidence>
<dbReference type="SUPFAM" id="SSF52540">
    <property type="entry name" value="P-loop containing nucleoside triphosphate hydrolases"/>
    <property type="match status" value="1"/>
</dbReference>
<dbReference type="GO" id="GO:0005737">
    <property type="term" value="C:cytoplasm"/>
    <property type="evidence" value="ECO:0007669"/>
    <property type="project" value="TreeGrafter"/>
</dbReference>
<dbReference type="InterPro" id="IPR027417">
    <property type="entry name" value="P-loop_NTPase"/>
</dbReference>
<dbReference type="Pfam" id="PF02492">
    <property type="entry name" value="cobW"/>
    <property type="match status" value="1"/>
</dbReference>
<keyword evidence="4" id="KW-1185">Reference proteome</keyword>
<dbReference type="EMBL" id="MCFK01002479">
    <property type="protein sequence ID" value="RKF63575.1"/>
    <property type="molecule type" value="Genomic_DNA"/>
</dbReference>
<dbReference type="Gene3D" id="3.40.50.300">
    <property type="entry name" value="P-loop containing nucleotide triphosphate hydrolases"/>
    <property type="match status" value="1"/>
</dbReference>
<dbReference type="STRING" id="212602.A0A420I1L5"/>
<dbReference type="PANTHER" id="PTHR13748:SF62">
    <property type="entry name" value="COBW DOMAIN-CONTAINING PROTEIN"/>
    <property type="match status" value="1"/>
</dbReference>
<protein>
    <submittedName>
        <fullName evidence="3">Protein CobW</fullName>
    </submittedName>
</protein>
<proteinExistence type="predicted"/>
<comment type="caution">
    <text evidence="3">The sequence shown here is derived from an EMBL/GenBank/DDBJ whole genome shotgun (WGS) entry which is preliminary data.</text>
</comment>
<feature type="compositionally biased region" description="Basic and acidic residues" evidence="1">
    <location>
        <begin position="221"/>
        <end position="250"/>
    </location>
</feature>
<organism evidence="3 4">
    <name type="scientific">Erysiphe neolycopersici</name>
    <dbReference type="NCBI Taxonomy" id="212602"/>
    <lineage>
        <taxon>Eukaryota</taxon>
        <taxon>Fungi</taxon>
        <taxon>Dikarya</taxon>
        <taxon>Ascomycota</taxon>
        <taxon>Pezizomycotina</taxon>
        <taxon>Leotiomycetes</taxon>
        <taxon>Erysiphales</taxon>
        <taxon>Erysiphaceae</taxon>
        <taxon>Erysiphe</taxon>
    </lineage>
</organism>
<dbReference type="PANTHER" id="PTHR13748">
    <property type="entry name" value="COBW-RELATED"/>
    <property type="match status" value="1"/>
</dbReference>
<dbReference type="OrthoDB" id="259708at2759"/>
<gene>
    <name evidence="3" type="ORF">OnM2_024055</name>
</gene>
<reference evidence="3 4" key="1">
    <citation type="journal article" date="2018" name="BMC Genomics">
        <title>Comparative genome analyses reveal sequence features reflecting distinct modes of host-adaptation between dicot and monocot powdery mildew.</title>
        <authorList>
            <person name="Wu Y."/>
            <person name="Ma X."/>
            <person name="Pan Z."/>
            <person name="Kale S.D."/>
            <person name="Song Y."/>
            <person name="King H."/>
            <person name="Zhang Q."/>
            <person name="Presley C."/>
            <person name="Deng X."/>
            <person name="Wei C.I."/>
            <person name="Xiao S."/>
        </authorList>
    </citation>
    <scope>NUCLEOTIDE SEQUENCE [LARGE SCALE GENOMIC DNA]</scope>
    <source>
        <strain evidence="3">UMSG2</strain>
    </source>
</reference>
<dbReference type="InterPro" id="IPR003495">
    <property type="entry name" value="CobW/HypB/UreG_nucleotide-bd"/>
</dbReference>